<proteinExistence type="predicted"/>
<organism evidence="1 2">
    <name type="scientific">Mola mola</name>
    <name type="common">Ocean sunfish</name>
    <name type="synonym">Tetraodon mola</name>
    <dbReference type="NCBI Taxonomy" id="94237"/>
    <lineage>
        <taxon>Eukaryota</taxon>
        <taxon>Metazoa</taxon>
        <taxon>Chordata</taxon>
        <taxon>Craniata</taxon>
        <taxon>Vertebrata</taxon>
        <taxon>Euteleostomi</taxon>
        <taxon>Actinopterygii</taxon>
        <taxon>Neopterygii</taxon>
        <taxon>Teleostei</taxon>
        <taxon>Neoteleostei</taxon>
        <taxon>Acanthomorphata</taxon>
        <taxon>Eupercaria</taxon>
        <taxon>Tetraodontiformes</taxon>
        <taxon>Molidae</taxon>
        <taxon>Mola</taxon>
    </lineage>
</organism>
<dbReference type="GO" id="GO:0005179">
    <property type="term" value="F:hormone activity"/>
    <property type="evidence" value="ECO:0007669"/>
    <property type="project" value="InterPro"/>
</dbReference>
<reference evidence="1" key="2">
    <citation type="submission" date="2025-09" db="UniProtKB">
        <authorList>
            <consortium name="Ensembl"/>
        </authorList>
    </citation>
    <scope>IDENTIFICATION</scope>
</reference>
<evidence type="ECO:0000313" key="1">
    <source>
        <dbReference type="Ensembl" id="ENSMMOP00000025369.1"/>
    </source>
</evidence>
<keyword evidence="2" id="KW-1185">Reference proteome</keyword>
<protein>
    <recommendedName>
        <fullName evidence="3">Prolactin releasing hormone 2</fullName>
    </recommendedName>
</protein>
<dbReference type="InterPro" id="IPR026194">
    <property type="entry name" value="PrRP"/>
</dbReference>
<dbReference type="AlphaFoldDB" id="A0A3Q3XGT6"/>
<dbReference type="Proteomes" id="UP000261620">
    <property type="component" value="Unplaced"/>
</dbReference>
<sequence>MTVYSGVGKPQHVLNVMLTCVPQISLLCEPKIRYPVIDASWYTGRGIRTVGRFGRKVERRNKHLALITAANSRNNDWIALPPCCVPRHSYTLWAES</sequence>
<name>A0A3Q3XGT6_MOLML</name>
<accession>A0A3Q3XGT6</accession>
<dbReference type="Ensembl" id="ENSMMOT00000025795.1">
    <property type="protein sequence ID" value="ENSMMOP00000025369.1"/>
    <property type="gene ID" value="ENSMMOG00000019259.1"/>
</dbReference>
<dbReference type="Pfam" id="PF15172">
    <property type="entry name" value="Prolactin_RP"/>
    <property type="match status" value="1"/>
</dbReference>
<reference evidence="1" key="1">
    <citation type="submission" date="2025-08" db="UniProtKB">
        <authorList>
            <consortium name="Ensembl"/>
        </authorList>
    </citation>
    <scope>IDENTIFICATION</scope>
</reference>
<evidence type="ECO:0008006" key="3">
    <source>
        <dbReference type="Google" id="ProtNLM"/>
    </source>
</evidence>
<evidence type="ECO:0000313" key="2">
    <source>
        <dbReference type="Proteomes" id="UP000261620"/>
    </source>
</evidence>